<feature type="region of interest" description="Disordered" evidence="1">
    <location>
        <begin position="22"/>
        <end position="77"/>
    </location>
</feature>
<dbReference type="OrthoDB" id="2740196at2"/>
<feature type="compositionally biased region" description="Basic and acidic residues" evidence="1">
    <location>
        <begin position="23"/>
        <end position="32"/>
    </location>
</feature>
<organism evidence="2 3">
    <name type="scientific">Bacillus oleivorans</name>
    <dbReference type="NCBI Taxonomy" id="1448271"/>
    <lineage>
        <taxon>Bacteria</taxon>
        <taxon>Bacillati</taxon>
        <taxon>Bacillota</taxon>
        <taxon>Bacilli</taxon>
        <taxon>Bacillales</taxon>
        <taxon>Bacillaceae</taxon>
        <taxon>Bacillus</taxon>
    </lineage>
</organism>
<dbReference type="AlphaFoldDB" id="A0A285CZT3"/>
<evidence type="ECO:0000313" key="2">
    <source>
        <dbReference type="EMBL" id="SNX72453.1"/>
    </source>
</evidence>
<sequence>MNKKIDQEATEANLKINEILEDSELHEGRKNQNNDPNVTNGKLQKAFYHKDENPESDFPPTYIYNNTPAIKITGDDD</sequence>
<keyword evidence="3" id="KW-1185">Reference proteome</keyword>
<accession>A0A285CZT3</accession>
<dbReference type="Proteomes" id="UP000219546">
    <property type="component" value="Unassembled WGS sequence"/>
</dbReference>
<proteinExistence type="predicted"/>
<reference evidence="2 3" key="1">
    <citation type="submission" date="2017-08" db="EMBL/GenBank/DDBJ databases">
        <authorList>
            <person name="de Groot N.N."/>
        </authorList>
    </citation>
    <scope>NUCLEOTIDE SEQUENCE [LARGE SCALE GENOMIC DNA]</scope>
    <source>
        <strain evidence="2 3">JC228</strain>
    </source>
</reference>
<evidence type="ECO:0000256" key="1">
    <source>
        <dbReference type="SAM" id="MobiDB-lite"/>
    </source>
</evidence>
<evidence type="ECO:0000313" key="3">
    <source>
        <dbReference type="Proteomes" id="UP000219546"/>
    </source>
</evidence>
<dbReference type="RefSeq" id="WP_097159236.1">
    <property type="nucleotide sequence ID" value="NZ_JBEPMQ010000005.1"/>
</dbReference>
<dbReference type="EMBL" id="OAOP01000006">
    <property type="protein sequence ID" value="SNX72453.1"/>
    <property type="molecule type" value="Genomic_DNA"/>
</dbReference>
<feature type="compositionally biased region" description="Polar residues" evidence="1">
    <location>
        <begin position="33"/>
        <end position="42"/>
    </location>
</feature>
<protein>
    <submittedName>
        <fullName evidence="2">Uncharacterized protein</fullName>
    </submittedName>
</protein>
<gene>
    <name evidence="2" type="ORF">SAMN05877753_10670</name>
</gene>
<name>A0A285CZT3_9BACI</name>